<dbReference type="PANTHER" id="PTHR30435:SF19">
    <property type="entry name" value="FLAGELLAR BASAL-BODY ROD PROTEIN FLGG"/>
    <property type="match status" value="1"/>
</dbReference>
<dbReference type="Proteomes" id="UP000094828">
    <property type="component" value="Unassembled WGS sequence"/>
</dbReference>
<keyword evidence="7" id="KW-1185">Reference proteome</keyword>
<dbReference type="OrthoDB" id="9804559at2"/>
<organism evidence="6 7">
    <name type="scientific">Planctopirus hydrillae</name>
    <dbReference type="NCBI Taxonomy" id="1841610"/>
    <lineage>
        <taxon>Bacteria</taxon>
        <taxon>Pseudomonadati</taxon>
        <taxon>Planctomycetota</taxon>
        <taxon>Planctomycetia</taxon>
        <taxon>Planctomycetales</taxon>
        <taxon>Planctomycetaceae</taxon>
        <taxon>Planctopirus</taxon>
    </lineage>
</organism>
<feature type="region of interest" description="Disordered" evidence="4">
    <location>
        <begin position="90"/>
        <end position="176"/>
    </location>
</feature>
<accession>A0A1C3E904</accession>
<evidence type="ECO:0000256" key="1">
    <source>
        <dbReference type="ARBA" id="ARBA00004117"/>
    </source>
</evidence>
<dbReference type="AlphaFoldDB" id="A0A1C3E904"/>
<feature type="compositionally biased region" description="Polar residues" evidence="4">
    <location>
        <begin position="230"/>
        <end position="271"/>
    </location>
</feature>
<comment type="caution">
    <text evidence="6">The sequence shown here is derived from an EMBL/GenBank/DDBJ whole genome shotgun (WGS) entry which is preliminary data.</text>
</comment>
<evidence type="ECO:0000313" key="6">
    <source>
        <dbReference type="EMBL" id="ODA29639.1"/>
    </source>
</evidence>
<comment type="similarity">
    <text evidence="2">Belongs to the flagella basal body rod proteins family.</text>
</comment>
<sequence>MSNESPSPQVSAPVTQSSQSSILTKVLVVCASTIGVHIALLNLWPHAESFPPRHRPAEDTRAAAFAESLQAAKLSEKEAALSGSRLLASTGSLTNHSSGGTEPRISEPAPFQPHASPLPLSQADSGPPNELPLKEPATLPDLPLETTVQEPNSPSQVPKAPLDRSAPRSPREMAARQQRFDVIKKELPNASEDELNIWVEQFQDVPLESLRDLIRLRQQFPVGLPKSSMEIGSQSPGIPGDSDQQSGKDPQVIPSQPDETYSGEFGSTQIPAPSGGEVLRTADVIEAVAPEIRVLRAAQQIHRQNMAQAKTIGYRRRVVQLQSHGTPPAEQVPSLNSTIDPTPGEWIITERPLDVAIQGYGWFVVRHDQQQLLTRVGHLVWNENRQLAVEIGTKSYPLDPPIVAPEGCTQLLIEETGNVQAATAGSELSSLGVITMATVPDATQLLEKLPGLFATTGKSGNLTLHTAETARSGKLIAGRLEQSNVNSELELQFHRDLDDQISLLRTAWEESLSRLNWARNE</sequence>
<dbReference type="GO" id="GO:0071978">
    <property type="term" value="P:bacterial-type flagellum-dependent swarming motility"/>
    <property type="evidence" value="ECO:0007669"/>
    <property type="project" value="TreeGrafter"/>
</dbReference>
<feature type="region of interest" description="Disordered" evidence="4">
    <location>
        <begin position="225"/>
        <end position="275"/>
    </location>
</feature>
<feature type="domain" description="Flagellar hook protein FlgE/F/G-like D1" evidence="5">
    <location>
        <begin position="356"/>
        <end position="421"/>
    </location>
</feature>
<feature type="compositionally biased region" description="Basic and acidic residues" evidence="4">
    <location>
        <begin position="161"/>
        <end position="176"/>
    </location>
</feature>
<dbReference type="InterPro" id="IPR037925">
    <property type="entry name" value="FlgE/F/G-like"/>
</dbReference>
<feature type="compositionally biased region" description="Polar residues" evidence="4">
    <location>
        <begin position="146"/>
        <end position="156"/>
    </location>
</feature>
<reference evidence="6 7" key="1">
    <citation type="submission" date="2016-05" db="EMBL/GenBank/DDBJ databases">
        <title>Genomic and physiological characterization of Planctopirus sp. isolated from fresh water lake.</title>
        <authorList>
            <person name="Subhash Y."/>
            <person name="Ramana C."/>
        </authorList>
    </citation>
    <scope>NUCLEOTIDE SEQUENCE [LARGE SCALE GENOMIC DNA]</scope>
    <source>
        <strain evidence="6 7">JC280</strain>
    </source>
</reference>
<dbReference type="Pfam" id="PF22692">
    <property type="entry name" value="LlgE_F_G_D1"/>
    <property type="match status" value="1"/>
</dbReference>
<dbReference type="SUPFAM" id="SSF117143">
    <property type="entry name" value="Flagellar hook protein flgE"/>
    <property type="match status" value="1"/>
</dbReference>
<dbReference type="RefSeq" id="WP_068849514.1">
    <property type="nucleotide sequence ID" value="NZ_LYDR01000127.1"/>
</dbReference>
<evidence type="ECO:0000256" key="4">
    <source>
        <dbReference type="SAM" id="MobiDB-lite"/>
    </source>
</evidence>
<feature type="compositionally biased region" description="Polar residues" evidence="4">
    <location>
        <begin position="90"/>
        <end position="100"/>
    </location>
</feature>
<keyword evidence="3" id="KW-0975">Bacterial flagellum</keyword>
<protein>
    <recommendedName>
        <fullName evidence="5">Flagellar hook protein FlgE/F/G-like D1 domain-containing protein</fullName>
    </recommendedName>
</protein>
<dbReference type="EMBL" id="LYDR01000127">
    <property type="protein sequence ID" value="ODA29639.1"/>
    <property type="molecule type" value="Genomic_DNA"/>
</dbReference>
<gene>
    <name evidence="6" type="ORF">A6X21_08185</name>
</gene>
<dbReference type="STRING" id="1841610.A6X21_08185"/>
<evidence type="ECO:0000256" key="2">
    <source>
        <dbReference type="ARBA" id="ARBA00009677"/>
    </source>
</evidence>
<dbReference type="InterPro" id="IPR053967">
    <property type="entry name" value="LlgE_F_G-like_D1"/>
</dbReference>
<name>A0A1C3E904_9PLAN</name>
<comment type="subcellular location">
    <subcellularLocation>
        <location evidence="1">Bacterial flagellum basal body</location>
    </subcellularLocation>
</comment>
<evidence type="ECO:0000256" key="3">
    <source>
        <dbReference type="ARBA" id="ARBA00023143"/>
    </source>
</evidence>
<proteinExistence type="inferred from homology"/>
<evidence type="ECO:0000313" key="7">
    <source>
        <dbReference type="Proteomes" id="UP000094828"/>
    </source>
</evidence>
<dbReference type="PANTHER" id="PTHR30435">
    <property type="entry name" value="FLAGELLAR PROTEIN"/>
    <property type="match status" value="1"/>
</dbReference>
<dbReference type="GO" id="GO:0009425">
    <property type="term" value="C:bacterial-type flagellum basal body"/>
    <property type="evidence" value="ECO:0007669"/>
    <property type="project" value="UniProtKB-SubCell"/>
</dbReference>
<evidence type="ECO:0000259" key="5">
    <source>
        <dbReference type="Pfam" id="PF22692"/>
    </source>
</evidence>